<dbReference type="SMART" id="SM00859">
    <property type="entry name" value="Semialdhyde_dh"/>
    <property type="match status" value="1"/>
</dbReference>
<dbReference type="InterPro" id="IPR023013">
    <property type="entry name" value="AGPR_AS"/>
</dbReference>
<dbReference type="Gene3D" id="3.30.360.10">
    <property type="entry name" value="Dihydrodipicolinate Reductase, domain 2"/>
    <property type="match status" value="1"/>
</dbReference>
<gene>
    <name evidence="5" type="primary">argC</name>
    <name evidence="8" type="ORF">HNR50_004201</name>
</gene>
<dbReference type="CDD" id="cd23934">
    <property type="entry name" value="AGPR_1_C"/>
    <property type="match status" value="1"/>
</dbReference>
<dbReference type="Pfam" id="PF01118">
    <property type="entry name" value="Semialdhyde_dh"/>
    <property type="match status" value="1"/>
</dbReference>
<dbReference type="GO" id="GO:0003942">
    <property type="term" value="F:N-acetyl-gamma-glutamyl-phosphate reductase activity"/>
    <property type="evidence" value="ECO:0007669"/>
    <property type="project" value="UniProtKB-UniRule"/>
</dbReference>
<dbReference type="NCBIfam" id="TIGR01850">
    <property type="entry name" value="argC"/>
    <property type="match status" value="1"/>
</dbReference>
<dbReference type="GO" id="GO:0005737">
    <property type="term" value="C:cytoplasm"/>
    <property type="evidence" value="ECO:0007669"/>
    <property type="project" value="UniProtKB-SubCell"/>
</dbReference>
<evidence type="ECO:0000313" key="8">
    <source>
        <dbReference type="EMBL" id="MBB6482501.1"/>
    </source>
</evidence>
<evidence type="ECO:0000256" key="5">
    <source>
        <dbReference type="HAMAP-Rule" id="MF_00150"/>
    </source>
</evidence>
<dbReference type="PANTHER" id="PTHR32338">
    <property type="entry name" value="N-ACETYL-GAMMA-GLUTAMYL-PHOSPHATE REDUCTASE, CHLOROPLASTIC-RELATED-RELATED"/>
    <property type="match status" value="1"/>
</dbReference>
<keyword evidence="1 5" id="KW-0055">Arginine biosynthesis</keyword>
<comment type="function">
    <text evidence="5">Catalyzes the NADPH-dependent reduction of N-acetyl-5-glutamyl phosphate to yield N-acetyl-L-glutamate 5-semialdehyde.</text>
</comment>
<dbReference type="Gene3D" id="3.40.50.720">
    <property type="entry name" value="NAD(P)-binding Rossmann-like Domain"/>
    <property type="match status" value="1"/>
</dbReference>
<comment type="caution">
    <text evidence="8">The sequence shown here is derived from an EMBL/GenBank/DDBJ whole genome shotgun (WGS) entry which is preliminary data.</text>
</comment>
<feature type="active site" evidence="5 6">
    <location>
        <position position="147"/>
    </location>
</feature>
<dbReference type="HAMAP" id="MF_00150">
    <property type="entry name" value="ArgC_type1"/>
    <property type="match status" value="1"/>
</dbReference>
<evidence type="ECO:0000256" key="1">
    <source>
        <dbReference type="ARBA" id="ARBA00022571"/>
    </source>
</evidence>
<dbReference type="InterPro" id="IPR036291">
    <property type="entry name" value="NAD(P)-bd_dom_sf"/>
</dbReference>
<feature type="domain" description="Semialdehyde dehydrogenase NAD-binding" evidence="7">
    <location>
        <begin position="2"/>
        <end position="139"/>
    </location>
</feature>
<dbReference type="CDD" id="cd17895">
    <property type="entry name" value="AGPR_1_N"/>
    <property type="match status" value="1"/>
</dbReference>
<dbReference type="Pfam" id="PF22698">
    <property type="entry name" value="Semialdhyde_dhC_1"/>
    <property type="match status" value="1"/>
</dbReference>
<dbReference type="InterPro" id="IPR000534">
    <property type="entry name" value="Semialdehyde_DH_NAD-bd"/>
</dbReference>
<accession>A0A841RGI4</accession>
<reference evidence="8 9" key="1">
    <citation type="submission" date="2020-08" db="EMBL/GenBank/DDBJ databases">
        <title>Genomic Encyclopedia of Type Strains, Phase IV (KMG-IV): sequencing the most valuable type-strain genomes for metagenomic binning, comparative biology and taxonomic classification.</title>
        <authorList>
            <person name="Goeker M."/>
        </authorList>
    </citation>
    <scope>NUCLEOTIDE SEQUENCE [LARGE SCALE GENOMIC DNA]</scope>
    <source>
        <strain evidence="8 9">DSM 2461</strain>
    </source>
</reference>
<comment type="similarity">
    <text evidence="5">Belongs to the NAGSA dehydrogenase family. Type 1 subfamily.</text>
</comment>
<protein>
    <recommendedName>
        <fullName evidence="5">N-acetyl-gamma-glutamyl-phosphate reductase</fullName>
        <shortName evidence="5">AGPR</shortName>
        <ecNumber evidence="5">1.2.1.38</ecNumber>
    </recommendedName>
    <alternativeName>
        <fullName evidence="5">N-acetyl-glutamate semialdehyde dehydrogenase</fullName>
        <shortName evidence="5">NAGSA dehydrogenase</shortName>
    </alternativeName>
</protein>
<evidence type="ECO:0000256" key="4">
    <source>
        <dbReference type="ARBA" id="ARBA00023002"/>
    </source>
</evidence>
<sequence length="337" mass="37008">MKAAVLGASGYTGMLLLRLLSSHKNIESLIAVSTTKTGETIESGDPGLFGNIPGRYIGIDELESAEPDVIFSALPHLASLPFYKGFIGKAVIIDLSADLRYETKEGFEKAYGTEHAAPEFIGKAVFGLSEWYRDKVKTHDLIANPGCYPTCTLLPLLPLLKEGIVEGDLTTTALSGISGAGKKAAINNLFVERSENCNAYNPGKKHRHQSEIQKELDYTGVKSNLLFTPHLVPLRRGMFVTTTAYHNGLNHEQLKNVYSEYYGKDPFIKINGSSIPETSHLWGSNRCDIGWEICDDRVLLFSAIDNLMKGASGQAIQNMNIRFGFDETTGLRTWGDL</sequence>
<evidence type="ECO:0000256" key="3">
    <source>
        <dbReference type="ARBA" id="ARBA00022857"/>
    </source>
</evidence>
<dbReference type="RefSeq" id="WP_184748740.1">
    <property type="nucleotide sequence ID" value="NZ_JACHGJ010000013.1"/>
</dbReference>
<keyword evidence="4 5" id="KW-0560">Oxidoreductase</keyword>
<dbReference type="EMBL" id="JACHGJ010000013">
    <property type="protein sequence ID" value="MBB6482501.1"/>
    <property type="molecule type" value="Genomic_DNA"/>
</dbReference>
<keyword evidence="5" id="KW-0963">Cytoplasm</keyword>
<dbReference type="EC" id="1.2.1.38" evidence="5"/>
<proteinExistence type="inferred from homology"/>
<comment type="pathway">
    <text evidence="5">Amino-acid biosynthesis; L-arginine biosynthesis; N(2)-acetyl-L-ornithine from L-glutamate: step 3/4.</text>
</comment>
<dbReference type="GO" id="GO:0006526">
    <property type="term" value="P:L-arginine biosynthetic process"/>
    <property type="evidence" value="ECO:0007669"/>
    <property type="project" value="UniProtKB-UniRule"/>
</dbReference>
<evidence type="ECO:0000256" key="2">
    <source>
        <dbReference type="ARBA" id="ARBA00022605"/>
    </source>
</evidence>
<name>A0A841RGI4_9SPIO</name>
<comment type="catalytic activity">
    <reaction evidence="5">
        <text>N-acetyl-L-glutamate 5-semialdehyde + phosphate + NADP(+) = N-acetyl-L-glutamyl 5-phosphate + NADPH + H(+)</text>
        <dbReference type="Rhea" id="RHEA:21588"/>
        <dbReference type="ChEBI" id="CHEBI:15378"/>
        <dbReference type="ChEBI" id="CHEBI:29123"/>
        <dbReference type="ChEBI" id="CHEBI:43474"/>
        <dbReference type="ChEBI" id="CHEBI:57783"/>
        <dbReference type="ChEBI" id="CHEBI:57936"/>
        <dbReference type="ChEBI" id="CHEBI:58349"/>
        <dbReference type="EC" id="1.2.1.38"/>
    </reaction>
</comment>
<dbReference type="SUPFAM" id="SSF51735">
    <property type="entry name" value="NAD(P)-binding Rossmann-fold domains"/>
    <property type="match status" value="1"/>
</dbReference>
<dbReference type="UniPathway" id="UPA00068">
    <property type="reaction ID" value="UER00108"/>
</dbReference>
<keyword evidence="3 5" id="KW-0521">NADP</keyword>
<organism evidence="8 9">
    <name type="scientific">Spirochaeta isovalerica</name>
    <dbReference type="NCBI Taxonomy" id="150"/>
    <lineage>
        <taxon>Bacteria</taxon>
        <taxon>Pseudomonadati</taxon>
        <taxon>Spirochaetota</taxon>
        <taxon>Spirochaetia</taxon>
        <taxon>Spirochaetales</taxon>
        <taxon>Spirochaetaceae</taxon>
        <taxon>Spirochaeta</taxon>
    </lineage>
</organism>
<dbReference type="PANTHER" id="PTHR32338:SF10">
    <property type="entry name" value="N-ACETYL-GAMMA-GLUTAMYL-PHOSPHATE REDUCTASE, CHLOROPLASTIC-RELATED"/>
    <property type="match status" value="1"/>
</dbReference>
<keyword evidence="2 5" id="KW-0028">Amino-acid biosynthesis</keyword>
<dbReference type="GO" id="GO:0070401">
    <property type="term" value="F:NADP+ binding"/>
    <property type="evidence" value="ECO:0007669"/>
    <property type="project" value="InterPro"/>
</dbReference>
<evidence type="ECO:0000313" key="9">
    <source>
        <dbReference type="Proteomes" id="UP000587760"/>
    </source>
</evidence>
<dbReference type="Proteomes" id="UP000587760">
    <property type="component" value="Unassembled WGS sequence"/>
</dbReference>
<evidence type="ECO:0000259" key="7">
    <source>
        <dbReference type="SMART" id="SM00859"/>
    </source>
</evidence>
<dbReference type="PROSITE" id="PS01224">
    <property type="entry name" value="ARGC"/>
    <property type="match status" value="1"/>
</dbReference>
<dbReference type="InterPro" id="IPR058924">
    <property type="entry name" value="AGPR_dimerisation_dom"/>
</dbReference>
<keyword evidence="9" id="KW-1185">Reference proteome</keyword>
<dbReference type="InterPro" id="IPR050085">
    <property type="entry name" value="AGPR"/>
</dbReference>
<dbReference type="AlphaFoldDB" id="A0A841RGI4"/>
<comment type="subcellular location">
    <subcellularLocation>
        <location evidence="5">Cytoplasm</location>
    </subcellularLocation>
</comment>
<dbReference type="SUPFAM" id="SSF55347">
    <property type="entry name" value="Glyceraldehyde-3-phosphate dehydrogenase-like, C-terminal domain"/>
    <property type="match status" value="1"/>
</dbReference>
<dbReference type="InterPro" id="IPR000706">
    <property type="entry name" value="AGPR_type-1"/>
</dbReference>
<evidence type="ECO:0000256" key="6">
    <source>
        <dbReference type="PROSITE-ProRule" id="PRU10010"/>
    </source>
</evidence>
<dbReference type="GO" id="GO:0051287">
    <property type="term" value="F:NAD binding"/>
    <property type="evidence" value="ECO:0007669"/>
    <property type="project" value="InterPro"/>
</dbReference>